<proteinExistence type="predicted"/>
<sequence length="97" mass="11667">MSQHYCQKRDRFNEMMTERTRFVPVPTSGTCYQLYSYAKISDERDKDFAKRLFDDYGVATVPFSTFFHEKQKRTFLRFNFCRPDDLVDRAVEALSRL</sequence>
<dbReference type="Gene3D" id="3.90.1150.10">
    <property type="entry name" value="Aspartate Aminotransferase, domain 1"/>
    <property type="match status" value="1"/>
</dbReference>
<dbReference type="PANTHER" id="PTHR43807">
    <property type="entry name" value="FI04487P"/>
    <property type="match status" value="1"/>
</dbReference>
<keyword evidence="7" id="KW-1185">Reference proteome</keyword>
<evidence type="ECO:0000256" key="1">
    <source>
        <dbReference type="ARBA" id="ARBA00001933"/>
    </source>
</evidence>
<keyword evidence="2 6" id="KW-0032">Aminotransferase</keyword>
<dbReference type="InterPro" id="IPR015422">
    <property type="entry name" value="PyrdxlP-dep_Trfase_small"/>
</dbReference>
<dbReference type="PANTHER" id="PTHR43807:SF20">
    <property type="entry name" value="FI04487P"/>
    <property type="match status" value="1"/>
</dbReference>
<evidence type="ECO:0000313" key="7">
    <source>
        <dbReference type="Proteomes" id="UP000032900"/>
    </source>
</evidence>
<dbReference type="SUPFAM" id="SSF53383">
    <property type="entry name" value="PLP-dependent transferases"/>
    <property type="match status" value="1"/>
</dbReference>
<dbReference type="Proteomes" id="UP000032900">
    <property type="component" value="Unassembled WGS sequence"/>
</dbReference>
<evidence type="ECO:0000259" key="5">
    <source>
        <dbReference type="Pfam" id="PF00155"/>
    </source>
</evidence>
<dbReference type="InterPro" id="IPR051326">
    <property type="entry name" value="Kynurenine-oxoglutarate_AT"/>
</dbReference>
<comment type="cofactor">
    <cofactor evidence="1">
        <name>pyridoxal 5'-phosphate</name>
        <dbReference type="ChEBI" id="CHEBI:597326"/>
    </cofactor>
</comment>
<dbReference type="Pfam" id="PF00155">
    <property type="entry name" value="Aminotran_1_2"/>
    <property type="match status" value="1"/>
</dbReference>
<dbReference type="GO" id="GO:0016212">
    <property type="term" value="F:kynurenine-oxoglutarate transaminase activity"/>
    <property type="evidence" value="ECO:0007669"/>
    <property type="project" value="TreeGrafter"/>
</dbReference>
<dbReference type="InterPro" id="IPR015424">
    <property type="entry name" value="PyrdxlP-dep_Trfase"/>
</dbReference>
<feature type="domain" description="Aminotransferase class I/classII large" evidence="5">
    <location>
        <begin position="1"/>
        <end position="94"/>
    </location>
</feature>
<evidence type="ECO:0000256" key="2">
    <source>
        <dbReference type="ARBA" id="ARBA00022576"/>
    </source>
</evidence>
<evidence type="ECO:0000256" key="4">
    <source>
        <dbReference type="ARBA" id="ARBA00022898"/>
    </source>
</evidence>
<dbReference type="AlphaFoldDB" id="A0A0E9LVZ6"/>
<dbReference type="GO" id="GO:0005737">
    <property type="term" value="C:cytoplasm"/>
    <property type="evidence" value="ECO:0007669"/>
    <property type="project" value="TreeGrafter"/>
</dbReference>
<keyword evidence="4" id="KW-0663">Pyridoxal phosphate</keyword>
<comment type="caution">
    <text evidence="6">The sequence shown here is derived from an EMBL/GenBank/DDBJ whole genome shotgun (WGS) entry which is preliminary data.</text>
</comment>
<dbReference type="EMBL" id="BAZW01000008">
    <property type="protein sequence ID" value="GAO29404.1"/>
    <property type="molecule type" value="Genomic_DNA"/>
</dbReference>
<dbReference type="STRING" id="1236989.JCM15548_11586"/>
<gene>
    <name evidence="6" type="ORF">JCM15548_11586</name>
</gene>
<organism evidence="6 7">
    <name type="scientific">Geofilum rubicundum JCM 15548</name>
    <dbReference type="NCBI Taxonomy" id="1236989"/>
    <lineage>
        <taxon>Bacteria</taxon>
        <taxon>Pseudomonadati</taxon>
        <taxon>Bacteroidota</taxon>
        <taxon>Bacteroidia</taxon>
        <taxon>Marinilabiliales</taxon>
        <taxon>Marinilabiliaceae</taxon>
        <taxon>Geofilum</taxon>
    </lineage>
</organism>
<dbReference type="InterPro" id="IPR004839">
    <property type="entry name" value="Aminotransferase_I/II_large"/>
</dbReference>
<accession>A0A0E9LVZ6</accession>
<reference evidence="6 7" key="1">
    <citation type="journal article" date="2015" name="Microbes Environ.">
        <title>Distribution and evolution of nitrogen fixation genes in the phylum bacteroidetes.</title>
        <authorList>
            <person name="Inoue J."/>
            <person name="Oshima K."/>
            <person name="Suda W."/>
            <person name="Sakamoto M."/>
            <person name="Iino T."/>
            <person name="Noda S."/>
            <person name="Hongoh Y."/>
            <person name="Hattori M."/>
            <person name="Ohkuma M."/>
        </authorList>
    </citation>
    <scope>NUCLEOTIDE SEQUENCE [LARGE SCALE GENOMIC DNA]</scope>
    <source>
        <strain evidence="6">JCM 15548</strain>
    </source>
</reference>
<evidence type="ECO:0000256" key="3">
    <source>
        <dbReference type="ARBA" id="ARBA00022679"/>
    </source>
</evidence>
<dbReference type="GO" id="GO:0030170">
    <property type="term" value="F:pyridoxal phosphate binding"/>
    <property type="evidence" value="ECO:0007669"/>
    <property type="project" value="InterPro"/>
</dbReference>
<evidence type="ECO:0000313" key="6">
    <source>
        <dbReference type="EMBL" id="GAO29404.1"/>
    </source>
</evidence>
<protein>
    <submittedName>
        <fullName evidence="6">Aspartate aminotransferase</fullName>
    </submittedName>
</protein>
<name>A0A0E9LVZ6_9BACT</name>
<keyword evidence="3 6" id="KW-0808">Transferase</keyword>